<dbReference type="InParanoid" id="A0A059C3S0"/>
<accession>A0A059C3S0</accession>
<dbReference type="AlphaFoldDB" id="A0A059C3S0"/>
<keyword evidence="1" id="KW-1133">Transmembrane helix</keyword>
<organism evidence="2">
    <name type="scientific">Eucalyptus grandis</name>
    <name type="common">Flooded gum</name>
    <dbReference type="NCBI Taxonomy" id="71139"/>
    <lineage>
        <taxon>Eukaryota</taxon>
        <taxon>Viridiplantae</taxon>
        <taxon>Streptophyta</taxon>
        <taxon>Embryophyta</taxon>
        <taxon>Tracheophyta</taxon>
        <taxon>Spermatophyta</taxon>
        <taxon>Magnoliopsida</taxon>
        <taxon>eudicotyledons</taxon>
        <taxon>Gunneridae</taxon>
        <taxon>Pentapetalae</taxon>
        <taxon>rosids</taxon>
        <taxon>malvids</taxon>
        <taxon>Myrtales</taxon>
        <taxon>Myrtaceae</taxon>
        <taxon>Myrtoideae</taxon>
        <taxon>Eucalypteae</taxon>
        <taxon>Eucalyptus</taxon>
    </lineage>
</organism>
<evidence type="ECO:0000313" key="2">
    <source>
        <dbReference type="EMBL" id="KCW73108.1"/>
    </source>
</evidence>
<protein>
    <submittedName>
        <fullName evidence="2">Uncharacterized protein</fullName>
    </submittedName>
</protein>
<keyword evidence="1" id="KW-0472">Membrane</keyword>
<keyword evidence="1" id="KW-0812">Transmembrane</keyword>
<gene>
    <name evidence="2" type="ORF">EUGRSUZ_E01553</name>
</gene>
<sequence length="110" mass="12977">MLDLNYKIHKFVKLRLVLNMIHLLMTVLTPKVEMMHSIALFLSFSFIFIDKKEKKNLLEYSQLEIPFPEPSSKYHVTPNILLLPSNICYKCHVPSPFSQIISHRDYLPFV</sequence>
<evidence type="ECO:0000256" key="1">
    <source>
        <dbReference type="SAM" id="Phobius"/>
    </source>
</evidence>
<name>A0A059C3S0_EUCGR</name>
<dbReference type="EMBL" id="KK198757">
    <property type="protein sequence ID" value="KCW73108.1"/>
    <property type="molecule type" value="Genomic_DNA"/>
</dbReference>
<proteinExistence type="predicted"/>
<feature type="transmembrane region" description="Helical" evidence="1">
    <location>
        <begin position="34"/>
        <end position="49"/>
    </location>
</feature>
<reference evidence="2" key="1">
    <citation type="submission" date="2013-07" db="EMBL/GenBank/DDBJ databases">
        <title>The genome of Eucalyptus grandis.</title>
        <authorList>
            <person name="Schmutz J."/>
            <person name="Hayes R."/>
            <person name="Myburg A."/>
            <person name="Tuskan G."/>
            <person name="Grattapaglia D."/>
            <person name="Rokhsar D.S."/>
        </authorList>
    </citation>
    <scope>NUCLEOTIDE SEQUENCE</scope>
    <source>
        <tissue evidence="2">Leaf extractions</tissue>
    </source>
</reference>
<dbReference type="Gramene" id="KCW73108">
    <property type="protein sequence ID" value="KCW73108"/>
    <property type="gene ID" value="EUGRSUZ_E01553"/>
</dbReference>